<proteinExistence type="predicted"/>
<dbReference type="Gene3D" id="3.40.50.150">
    <property type="entry name" value="Vaccinia Virus protein VP39"/>
    <property type="match status" value="1"/>
</dbReference>
<dbReference type="InterPro" id="IPR041698">
    <property type="entry name" value="Methyltransf_25"/>
</dbReference>
<keyword evidence="2" id="KW-0808">Transferase</keyword>
<keyword evidence="3" id="KW-1185">Reference proteome</keyword>
<protein>
    <submittedName>
        <fullName evidence="2">Class I SAM-dependent methyltransferase</fullName>
        <ecNumber evidence="2">2.1.1.-</ecNumber>
    </submittedName>
</protein>
<organism evidence="2 3">
    <name type="scientific">Cytobacillus spartinae</name>
    <dbReference type="NCBI Taxonomy" id="3299023"/>
    <lineage>
        <taxon>Bacteria</taxon>
        <taxon>Bacillati</taxon>
        <taxon>Bacillota</taxon>
        <taxon>Bacilli</taxon>
        <taxon>Bacillales</taxon>
        <taxon>Bacillaceae</taxon>
        <taxon>Cytobacillus</taxon>
    </lineage>
</organism>
<dbReference type="CDD" id="cd02440">
    <property type="entry name" value="AdoMet_MTases"/>
    <property type="match status" value="1"/>
</dbReference>
<name>A0ABW6KCS9_9BACI</name>
<dbReference type="PANTHER" id="PTHR45036">
    <property type="entry name" value="METHYLTRANSFERASE LIKE 7B"/>
    <property type="match status" value="1"/>
</dbReference>
<dbReference type="Proteomes" id="UP001601059">
    <property type="component" value="Unassembled WGS sequence"/>
</dbReference>
<dbReference type="InterPro" id="IPR052356">
    <property type="entry name" value="Thiol_S-MT"/>
</dbReference>
<reference evidence="2 3" key="1">
    <citation type="submission" date="2024-08" db="EMBL/GenBank/DDBJ databases">
        <title>Two novel Cytobacillus novel species.</title>
        <authorList>
            <person name="Liu G."/>
        </authorList>
    </citation>
    <scope>NUCLEOTIDE SEQUENCE [LARGE SCALE GENOMIC DNA]</scope>
    <source>
        <strain evidence="2 3">FJAT-54145</strain>
    </source>
</reference>
<dbReference type="Pfam" id="PF13649">
    <property type="entry name" value="Methyltransf_25"/>
    <property type="match status" value="1"/>
</dbReference>
<gene>
    <name evidence="2" type="ORF">ACFYKX_15335</name>
</gene>
<sequence length="203" mass="23258">MEINQQVKLFDKQAKKYSKRKKKNASELRMRQKLLHSAQGEILELSVGAGANFQFYPKDAKVTAVDFSASMIEQAKDTAREQNLDVHFIVGNVEEVELQEKKFDTVISTLSMCSYPNPEKVLQLMASWCKEDGQILLLEHGISTNSVYSWVQNKADSFIEKRIGCHINRDILKMMKESPLQIERIESLMLNSIHLIWAKPNKG</sequence>
<feature type="domain" description="Methyltransferase" evidence="1">
    <location>
        <begin position="42"/>
        <end position="133"/>
    </location>
</feature>
<dbReference type="InterPro" id="IPR029063">
    <property type="entry name" value="SAM-dependent_MTases_sf"/>
</dbReference>
<evidence type="ECO:0000259" key="1">
    <source>
        <dbReference type="Pfam" id="PF13649"/>
    </source>
</evidence>
<dbReference type="PANTHER" id="PTHR45036:SF1">
    <property type="entry name" value="METHYLTRANSFERASE LIKE 7A"/>
    <property type="match status" value="1"/>
</dbReference>
<dbReference type="SUPFAM" id="SSF53335">
    <property type="entry name" value="S-adenosyl-L-methionine-dependent methyltransferases"/>
    <property type="match status" value="1"/>
</dbReference>
<dbReference type="GO" id="GO:0008168">
    <property type="term" value="F:methyltransferase activity"/>
    <property type="evidence" value="ECO:0007669"/>
    <property type="project" value="UniProtKB-KW"/>
</dbReference>
<accession>A0ABW6KCS9</accession>
<evidence type="ECO:0000313" key="2">
    <source>
        <dbReference type="EMBL" id="MFE8701974.1"/>
    </source>
</evidence>
<comment type="caution">
    <text evidence="2">The sequence shown here is derived from an EMBL/GenBank/DDBJ whole genome shotgun (WGS) entry which is preliminary data.</text>
</comment>
<dbReference type="EMBL" id="JBIACK010000007">
    <property type="protein sequence ID" value="MFE8701974.1"/>
    <property type="molecule type" value="Genomic_DNA"/>
</dbReference>
<evidence type="ECO:0000313" key="3">
    <source>
        <dbReference type="Proteomes" id="UP001601059"/>
    </source>
</evidence>
<dbReference type="GO" id="GO:0032259">
    <property type="term" value="P:methylation"/>
    <property type="evidence" value="ECO:0007669"/>
    <property type="project" value="UniProtKB-KW"/>
</dbReference>
<dbReference type="EC" id="2.1.1.-" evidence="2"/>
<keyword evidence="2" id="KW-0489">Methyltransferase</keyword>
<dbReference type="RefSeq" id="WP_389361936.1">
    <property type="nucleotide sequence ID" value="NZ_JBIACK010000007.1"/>
</dbReference>